<keyword evidence="18" id="KW-1185">Reference proteome</keyword>
<dbReference type="GO" id="GO:0009228">
    <property type="term" value="P:thiamine biosynthetic process"/>
    <property type="evidence" value="ECO:0007669"/>
    <property type="project" value="UniProtKB-KW"/>
</dbReference>
<evidence type="ECO:0000256" key="12">
    <source>
        <dbReference type="ARBA" id="ARBA00022977"/>
    </source>
</evidence>
<evidence type="ECO:0000259" key="16">
    <source>
        <dbReference type="Pfam" id="PF08543"/>
    </source>
</evidence>
<dbReference type="GO" id="GO:0008972">
    <property type="term" value="F:phosphomethylpyrimidine kinase activity"/>
    <property type="evidence" value="ECO:0007669"/>
    <property type="project" value="UniProtKB-EC"/>
</dbReference>
<dbReference type="PANTHER" id="PTHR20858">
    <property type="entry name" value="PHOSPHOMETHYLPYRIMIDINE KINASE"/>
    <property type="match status" value="1"/>
</dbReference>
<keyword evidence="12" id="KW-0784">Thiamine biosynthesis</keyword>
<protein>
    <recommendedName>
        <fullName evidence="7">Hydroxymethylpyrimidine/phosphomethylpyrimidine kinase</fullName>
        <ecNumber evidence="5">2.7.1.49</ecNumber>
        <ecNumber evidence="6">2.7.4.7</ecNumber>
    </recommendedName>
    <alternativeName>
        <fullName evidence="14">Hydroxymethylpyrimidine kinase</fullName>
    </alternativeName>
    <alternativeName>
        <fullName evidence="15">Hydroxymethylpyrimidine phosphate kinase</fullName>
    </alternativeName>
</protein>
<comment type="caution">
    <text evidence="17">The sequence shown here is derived from an EMBL/GenBank/DDBJ whole genome shotgun (WGS) entry which is preliminary data.</text>
</comment>
<dbReference type="RefSeq" id="WP_107630438.1">
    <property type="nucleotide sequence ID" value="NZ_JACOPL010000001.1"/>
</dbReference>
<sequence>MLKKILTIAGSDCSGGAGIQADLKTMAAHGVYGMSVIVSVVAENTARVIDIQDISPKMIEEQIDAVFEDIVPDAVKIGMLSSPACMKAVAGKLEQYQPQHVVIDPVMFAKNGDPLMEPASVGTLIKYVLPYADLLTPNIPEAQHIAGMKISTPEDMEEAARLIYAKGCKNVLIKGGRNMAGAVDVLFDGESARRYEIGQIDTSNTHGTGCTLSSAIASNLALGHPVPEAVELAKSYVTDAIRRAPGLGHGCGPLNHFCRIFPEE</sequence>
<dbReference type="Pfam" id="PF08543">
    <property type="entry name" value="Phos_pyr_kin"/>
    <property type="match status" value="1"/>
</dbReference>
<keyword evidence="8 17" id="KW-0808">Transferase</keyword>
<evidence type="ECO:0000256" key="7">
    <source>
        <dbReference type="ARBA" id="ARBA00019161"/>
    </source>
</evidence>
<comment type="similarity">
    <text evidence="4">Belongs to the ThiD family.</text>
</comment>
<dbReference type="Gene3D" id="3.40.1190.20">
    <property type="match status" value="1"/>
</dbReference>
<reference evidence="17" key="1">
    <citation type="submission" date="2020-08" db="EMBL/GenBank/DDBJ databases">
        <title>Genome public.</title>
        <authorList>
            <person name="Liu C."/>
            <person name="Sun Q."/>
        </authorList>
    </citation>
    <scope>NUCLEOTIDE SEQUENCE</scope>
    <source>
        <strain evidence="17">NSJ-28</strain>
    </source>
</reference>
<comment type="pathway">
    <text evidence="3">Cofactor biosynthesis; thiamine diphosphate biosynthesis; 4-amino-2-methyl-5-diphosphomethylpyrimidine from 5-amino-1-(5-phospho-D-ribosyl)imidazole: step 3/3.</text>
</comment>
<evidence type="ECO:0000256" key="3">
    <source>
        <dbReference type="ARBA" id="ARBA00004769"/>
    </source>
</evidence>
<evidence type="ECO:0000256" key="8">
    <source>
        <dbReference type="ARBA" id="ARBA00022679"/>
    </source>
</evidence>
<dbReference type="NCBIfam" id="TIGR00097">
    <property type="entry name" value="HMP-P_kinase"/>
    <property type="match status" value="1"/>
</dbReference>
<evidence type="ECO:0000256" key="2">
    <source>
        <dbReference type="ARBA" id="ARBA00000565"/>
    </source>
</evidence>
<dbReference type="GO" id="GO:0005524">
    <property type="term" value="F:ATP binding"/>
    <property type="evidence" value="ECO:0007669"/>
    <property type="project" value="UniProtKB-KW"/>
</dbReference>
<dbReference type="Proteomes" id="UP000606499">
    <property type="component" value="Unassembled WGS sequence"/>
</dbReference>
<dbReference type="GO" id="GO:0008902">
    <property type="term" value="F:hydroxymethylpyrimidine kinase activity"/>
    <property type="evidence" value="ECO:0007669"/>
    <property type="project" value="UniProtKB-EC"/>
</dbReference>
<comment type="pathway">
    <text evidence="13">Cofactor biosynthesis; thiamine diphosphate biosynthesis; 4-amino-2-methyl-5-diphosphomethylpyrimidine from 5-amino-1-(5-phospho-D-ribosyl)imidazole: step 2/3.</text>
</comment>
<evidence type="ECO:0000256" key="9">
    <source>
        <dbReference type="ARBA" id="ARBA00022741"/>
    </source>
</evidence>
<evidence type="ECO:0000256" key="4">
    <source>
        <dbReference type="ARBA" id="ARBA00009879"/>
    </source>
</evidence>
<dbReference type="GO" id="GO:0005829">
    <property type="term" value="C:cytosol"/>
    <property type="evidence" value="ECO:0007669"/>
    <property type="project" value="TreeGrafter"/>
</dbReference>
<proteinExistence type="inferred from homology"/>
<dbReference type="AlphaFoldDB" id="A0A923LRQ6"/>
<evidence type="ECO:0000256" key="1">
    <source>
        <dbReference type="ARBA" id="ARBA00000151"/>
    </source>
</evidence>
<dbReference type="EC" id="2.7.4.7" evidence="6"/>
<evidence type="ECO:0000256" key="5">
    <source>
        <dbReference type="ARBA" id="ARBA00012135"/>
    </source>
</evidence>
<gene>
    <name evidence="17" type="primary">thiD</name>
    <name evidence="17" type="ORF">H8S45_00805</name>
</gene>
<evidence type="ECO:0000256" key="6">
    <source>
        <dbReference type="ARBA" id="ARBA00012963"/>
    </source>
</evidence>
<dbReference type="EC" id="2.7.1.49" evidence="5"/>
<accession>A0A923LRQ6</accession>
<dbReference type="InterPro" id="IPR013749">
    <property type="entry name" value="PM/HMP-P_kinase-1"/>
</dbReference>
<evidence type="ECO:0000256" key="10">
    <source>
        <dbReference type="ARBA" id="ARBA00022777"/>
    </source>
</evidence>
<keyword evidence="11" id="KW-0067">ATP-binding</keyword>
<evidence type="ECO:0000313" key="18">
    <source>
        <dbReference type="Proteomes" id="UP000606499"/>
    </source>
</evidence>
<dbReference type="FunFam" id="3.40.1190.20:FF:000003">
    <property type="entry name" value="Phosphomethylpyrimidine kinase ThiD"/>
    <property type="match status" value="1"/>
</dbReference>
<feature type="domain" description="Pyridoxamine kinase/Phosphomethylpyrimidine kinase" evidence="16">
    <location>
        <begin position="12"/>
        <end position="255"/>
    </location>
</feature>
<dbReference type="SUPFAM" id="SSF53613">
    <property type="entry name" value="Ribokinase-like"/>
    <property type="match status" value="1"/>
</dbReference>
<dbReference type="PANTHER" id="PTHR20858:SF17">
    <property type="entry name" value="HYDROXYMETHYLPYRIMIDINE_PHOSPHOMETHYLPYRIMIDINE KINASE THI20-RELATED"/>
    <property type="match status" value="1"/>
</dbReference>
<comment type="catalytic activity">
    <reaction evidence="2">
        <text>4-amino-2-methyl-5-(phosphooxymethyl)pyrimidine + ATP = 4-amino-2-methyl-5-(diphosphooxymethyl)pyrimidine + ADP</text>
        <dbReference type="Rhea" id="RHEA:19893"/>
        <dbReference type="ChEBI" id="CHEBI:30616"/>
        <dbReference type="ChEBI" id="CHEBI:57841"/>
        <dbReference type="ChEBI" id="CHEBI:58354"/>
        <dbReference type="ChEBI" id="CHEBI:456216"/>
        <dbReference type="EC" id="2.7.4.7"/>
    </reaction>
</comment>
<evidence type="ECO:0000313" key="17">
    <source>
        <dbReference type="EMBL" id="MBC5724013.1"/>
    </source>
</evidence>
<dbReference type="InterPro" id="IPR004399">
    <property type="entry name" value="HMP/HMP-P_kinase_dom"/>
</dbReference>
<name>A0A923LRQ6_9FIRM</name>
<organism evidence="17 18">
    <name type="scientific">Agathobaculum faecis</name>
    <dbReference type="NCBI Taxonomy" id="2763013"/>
    <lineage>
        <taxon>Bacteria</taxon>
        <taxon>Bacillati</taxon>
        <taxon>Bacillota</taxon>
        <taxon>Clostridia</taxon>
        <taxon>Eubacteriales</taxon>
        <taxon>Butyricicoccaceae</taxon>
        <taxon>Agathobaculum</taxon>
    </lineage>
</organism>
<evidence type="ECO:0000256" key="15">
    <source>
        <dbReference type="ARBA" id="ARBA00043176"/>
    </source>
</evidence>
<dbReference type="EMBL" id="JACOPL010000001">
    <property type="protein sequence ID" value="MBC5724013.1"/>
    <property type="molecule type" value="Genomic_DNA"/>
</dbReference>
<evidence type="ECO:0000256" key="11">
    <source>
        <dbReference type="ARBA" id="ARBA00022840"/>
    </source>
</evidence>
<comment type="catalytic activity">
    <reaction evidence="1">
        <text>4-amino-5-hydroxymethyl-2-methylpyrimidine + ATP = 4-amino-2-methyl-5-(phosphooxymethyl)pyrimidine + ADP + H(+)</text>
        <dbReference type="Rhea" id="RHEA:23096"/>
        <dbReference type="ChEBI" id="CHEBI:15378"/>
        <dbReference type="ChEBI" id="CHEBI:16892"/>
        <dbReference type="ChEBI" id="CHEBI:30616"/>
        <dbReference type="ChEBI" id="CHEBI:58354"/>
        <dbReference type="ChEBI" id="CHEBI:456216"/>
        <dbReference type="EC" id="2.7.1.49"/>
    </reaction>
</comment>
<dbReference type="CDD" id="cd01169">
    <property type="entry name" value="HMPP_kinase"/>
    <property type="match status" value="1"/>
</dbReference>
<dbReference type="InterPro" id="IPR029056">
    <property type="entry name" value="Ribokinase-like"/>
</dbReference>
<keyword evidence="10 17" id="KW-0418">Kinase</keyword>
<evidence type="ECO:0000256" key="14">
    <source>
        <dbReference type="ARBA" id="ARBA00042102"/>
    </source>
</evidence>
<evidence type="ECO:0000256" key="13">
    <source>
        <dbReference type="ARBA" id="ARBA00037917"/>
    </source>
</evidence>
<keyword evidence="9" id="KW-0547">Nucleotide-binding</keyword>